<dbReference type="PROSITE" id="PS00122">
    <property type="entry name" value="CARBOXYLESTERASE_B_1"/>
    <property type="match status" value="1"/>
</dbReference>
<proteinExistence type="inferred from homology"/>
<comment type="caution">
    <text evidence="8">The sequence shown here is derived from an EMBL/GenBank/DDBJ whole genome shotgun (WGS) entry which is preliminary data.</text>
</comment>
<evidence type="ECO:0000256" key="1">
    <source>
        <dbReference type="ARBA" id="ARBA00005964"/>
    </source>
</evidence>
<evidence type="ECO:0000256" key="4">
    <source>
        <dbReference type="ARBA" id="ARBA00023157"/>
    </source>
</evidence>
<evidence type="ECO:0000256" key="2">
    <source>
        <dbReference type="ARBA" id="ARBA00022487"/>
    </source>
</evidence>
<evidence type="ECO:0000256" key="3">
    <source>
        <dbReference type="ARBA" id="ARBA00022801"/>
    </source>
</evidence>
<evidence type="ECO:0000256" key="6">
    <source>
        <dbReference type="RuleBase" id="RU361235"/>
    </source>
</evidence>
<dbReference type="PANTHER" id="PTHR11559">
    <property type="entry name" value="CARBOXYLESTERASE"/>
    <property type="match status" value="1"/>
</dbReference>
<keyword evidence="4" id="KW-1015">Disulfide bond</keyword>
<keyword evidence="2" id="KW-0719">Serine esterase</keyword>
<dbReference type="InterPro" id="IPR019826">
    <property type="entry name" value="Carboxylesterase_B_AS"/>
</dbReference>
<organism evidence="8 9">
    <name type="scientific">Arctia plantaginis</name>
    <name type="common">Wood tiger moth</name>
    <name type="synonym">Phalaena plantaginis</name>
    <dbReference type="NCBI Taxonomy" id="874455"/>
    <lineage>
        <taxon>Eukaryota</taxon>
        <taxon>Metazoa</taxon>
        <taxon>Ecdysozoa</taxon>
        <taxon>Arthropoda</taxon>
        <taxon>Hexapoda</taxon>
        <taxon>Insecta</taxon>
        <taxon>Pterygota</taxon>
        <taxon>Neoptera</taxon>
        <taxon>Endopterygota</taxon>
        <taxon>Lepidoptera</taxon>
        <taxon>Glossata</taxon>
        <taxon>Ditrysia</taxon>
        <taxon>Noctuoidea</taxon>
        <taxon>Erebidae</taxon>
        <taxon>Arctiinae</taxon>
        <taxon>Arctia</taxon>
    </lineage>
</organism>
<dbReference type="Gene3D" id="3.40.50.1820">
    <property type="entry name" value="alpha/beta hydrolase"/>
    <property type="match status" value="1"/>
</dbReference>
<evidence type="ECO:0000313" key="9">
    <source>
        <dbReference type="Proteomes" id="UP000494106"/>
    </source>
</evidence>
<evidence type="ECO:0000259" key="7">
    <source>
        <dbReference type="Pfam" id="PF00135"/>
    </source>
</evidence>
<keyword evidence="3 6" id="KW-0378">Hydrolase</keyword>
<keyword evidence="5" id="KW-0325">Glycoprotein</keyword>
<dbReference type="GO" id="GO:0052689">
    <property type="term" value="F:carboxylic ester hydrolase activity"/>
    <property type="evidence" value="ECO:0007669"/>
    <property type="project" value="UniProtKB-KW"/>
</dbReference>
<gene>
    <name evidence="8" type="ORF">APLA_LOCUS1734</name>
</gene>
<dbReference type="InterPro" id="IPR019819">
    <property type="entry name" value="Carboxylesterase_B_CS"/>
</dbReference>
<name>A0A8S0YW29_ARCPL</name>
<dbReference type="Pfam" id="PF00135">
    <property type="entry name" value="COesterase"/>
    <property type="match status" value="1"/>
</dbReference>
<accession>A0A8S0YW29</accession>
<dbReference type="EC" id="3.1.1.-" evidence="6"/>
<dbReference type="PROSITE" id="PS00941">
    <property type="entry name" value="CARBOXYLESTERASE_B_2"/>
    <property type="match status" value="1"/>
</dbReference>
<evidence type="ECO:0000256" key="5">
    <source>
        <dbReference type="ARBA" id="ARBA00023180"/>
    </source>
</evidence>
<evidence type="ECO:0000313" key="8">
    <source>
        <dbReference type="EMBL" id="CAB3223614.1"/>
    </source>
</evidence>
<dbReference type="Proteomes" id="UP000494106">
    <property type="component" value="Unassembled WGS sequence"/>
</dbReference>
<sequence length="499" mass="57202">MEGANMAPQRLQPWTGVRKATKFKPMCYQYKRCSGEPPIDGEDTMSEDCLYLNVYTPDIKPKNLLPVMIFIHGGAYVYGSGDDDYYDPQFLVKHGVLLITFNYRLEAIGFLSLDTPDIPGNAGMKDQVEAFRWVKNNIINFGGDPDNITIFGQSSGAGCVSYHLISPMTRGLFRRAICQSGAAGCWWAGDFGSKHKALLLARQLGCYSEDDETLNKFFKKQPVQSLVNLKLLLFKSGKPYECCFSVVDEKDFGQERYFYGDLTEALQNGAHEGVDIMTGYTKDDGLITLVFGCTLQEMVEKAKYSNEFFVPKWFATYCLPKDQLEVGRKMRQFYFNDKDVTEHSLKKFMQIDMISYGIIFTAKQFSKKNKVYFYKFSCLTERNICGRVFVSEAIPDGTVMCHSDDLSYIFPVPYFFGKVDESSETYKIIERVCKLWTNFAKYGNPTPDKSLGVDWMPYTLEKQEYLDIGNSLKIVFEPDKDEIDFWEKIFKEHLPQYAI</sequence>
<reference evidence="8 9" key="1">
    <citation type="submission" date="2020-04" db="EMBL/GenBank/DDBJ databases">
        <authorList>
            <person name="Wallbank WR R."/>
            <person name="Pardo Diaz C."/>
            <person name="Kozak K."/>
            <person name="Martin S."/>
            <person name="Jiggins C."/>
            <person name="Moest M."/>
            <person name="Warren A I."/>
            <person name="Byers J.R.P. K."/>
            <person name="Montejo-Kovacevich G."/>
            <person name="Yen C E."/>
        </authorList>
    </citation>
    <scope>NUCLEOTIDE SEQUENCE [LARGE SCALE GENOMIC DNA]</scope>
</reference>
<dbReference type="InterPro" id="IPR029058">
    <property type="entry name" value="AB_hydrolase_fold"/>
</dbReference>
<dbReference type="InterPro" id="IPR050309">
    <property type="entry name" value="Type-B_Carboxylest/Lipase"/>
</dbReference>
<dbReference type="OrthoDB" id="19653at2759"/>
<keyword evidence="9" id="KW-1185">Reference proteome</keyword>
<protein>
    <recommendedName>
        <fullName evidence="6">Carboxylic ester hydrolase</fullName>
        <ecNumber evidence="6">3.1.1.-</ecNumber>
    </recommendedName>
</protein>
<dbReference type="AlphaFoldDB" id="A0A8S0YW29"/>
<feature type="domain" description="Carboxylesterase type B" evidence="7">
    <location>
        <begin position="7"/>
        <end position="486"/>
    </location>
</feature>
<dbReference type="SUPFAM" id="SSF53474">
    <property type="entry name" value="alpha/beta-Hydrolases"/>
    <property type="match status" value="1"/>
</dbReference>
<dbReference type="InterPro" id="IPR002018">
    <property type="entry name" value="CarbesteraseB"/>
</dbReference>
<comment type="similarity">
    <text evidence="1 6">Belongs to the type-B carboxylesterase/lipase family.</text>
</comment>
<dbReference type="EMBL" id="CADEBC010000135">
    <property type="protein sequence ID" value="CAB3223614.1"/>
    <property type="molecule type" value="Genomic_DNA"/>
</dbReference>